<proteinExistence type="predicted"/>
<dbReference type="EMBL" id="NNAY01001644">
    <property type="protein sequence ID" value="OXU23334.1"/>
    <property type="molecule type" value="Genomic_DNA"/>
</dbReference>
<comment type="caution">
    <text evidence="1">The sequence shown here is derived from an EMBL/GenBank/DDBJ whole genome shotgun (WGS) entry which is preliminary data.</text>
</comment>
<evidence type="ECO:0000313" key="2">
    <source>
        <dbReference type="Proteomes" id="UP000215335"/>
    </source>
</evidence>
<reference evidence="1 2" key="1">
    <citation type="journal article" date="2017" name="Curr. Biol.">
        <title>The Evolution of Venom by Co-option of Single-Copy Genes.</title>
        <authorList>
            <person name="Martinson E.O."/>
            <person name="Mrinalini"/>
            <person name="Kelkar Y.D."/>
            <person name="Chang C.H."/>
            <person name="Werren J.H."/>
        </authorList>
    </citation>
    <scope>NUCLEOTIDE SEQUENCE [LARGE SCALE GENOMIC DNA]</scope>
    <source>
        <strain evidence="1 2">Alberta</strain>
        <tissue evidence="1">Whole body</tissue>
    </source>
</reference>
<accession>A0A232EXZ0</accession>
<name>A0A232EXZ0_9HYME</name>
<organism evidence="1 2">
    <name type="scientific">Trichomalopsis sarcophagae</name>
    <dbReference type="NCBI Taxonomy" id="543379"/>
    <lineage>
        <taxon>Eukaryota</taxon>
        <taxon>Metazoa</taxon>
        <taxon>Ecdysozoa</taxon>
        <taxon>Arthropoda</taxon>
        <taxon>Hexapoda</taxon>
        <taxon>Insecta</taxon>
        <taxon>Pterygota</taxon>
        <taxon>Neoptera</taxon>
        <taxon>Endopterygota</taxon>
        <taxon>Hymenoptera</taxon>
        <taxon>Apocrita</taxon>
        <taxon>Proctotrupomorpha</taxon>
        <taxon>Chalcidoidea</taxon>
        <taxon>Pteromalidae</taxon>
        <taxon>Pteromalinae</taxon>
        <taxon>Trichomalopsis</taxon>
    </lineage>
</organism>
<dbReference type="AlphaFoldDB" id="A0A232EXZ0"/>
<protein>
    <submittedName>
        <fullName evidence="1">Uncharacterized protein</fullName>
    </submittedName>
</protein>
<gene>
    <name evidence="1" type="ORF">TSAR_006983</name>
</gene>
<evidence type="ECO:0000313" key="1">
    <source>
        <dbReference type="EMBL" id="OXU23334.1"/>
    </source>
</evidence>
<dbReference type="Proteomes" id="UP000215335">
    <property type="component" value="Unassembled WGS sequence"/>
</dbReference>
<sequence length="77" mass="9100">MSIDLSERLHMLSNPRRRRKGNNNFNKFSFGIGITHLKQFDTGIQNKATFFGTKIFGGNNLMIQGRQSRRKYRKFNY</sequence>
<keyword evidence="2" id="KW-1185">Reference proteome</keyword>